<keyword evidence="1" id="KW-0328">Glycosyltransferase</keyword>
<dbReference type="InterPro" id="IPR001296">
    <property type="entry name" value="Glyco_trans_1"/>
</dbReference>
<keyword evidence="2" id="KW-1133">Transmembrane helix</keyword>
<dbReference type="AlphaFoldDB" id="A0A1W0E6K6"/>
<evidence type="ECO:0000256" key="2">
    <source>
        <dbReference type="SAM" id="Phobius"/>
    </source>
</evidence>
<name>A0A1W0E6K6_9MICR</name>
<evidence type="ECO:0000259" key="4">
    <source>
        <dbReference type="Pfam" id="PF13439"/>
    </source>
</evidence>
<dbReference type="Gene3D" id="3.40.50.2000">
    <property type="entry name" value="Glycogen Phosphorylase B"/>
    <property type="match status" value="2"/>
</dbReference>
<dbReference type="Pfam" id="PF13439">
    <property type="entry name" value="Glyco_transf_4"/>
    <property type="match status" value="1"/>
</dbReference>
<dbReference type="SUPFAM" id="SSF53756">
    <property type="entry name" value="UDP-Glycosyltransferase/glycogen phosphorylase"/>
    <property type="match status" value="1"/>
</dbReference>
<dbReference type="GO" id="GO:0016757">
    <property type="term" value="F:glycosyltransferase activity"/>
    <property type="evidence" value="ECO:0007669"/>
    <property type="project" value="UniProtKB-KW"/>
</dbReference>
<evidence type="ECO:0000313" key="5">
    <source>
        <dbReference type="EMBL" id="OQS54812.1"/>
    </source>
</evidence>
<dbReference type="Proteomes" id="UP000192758">
    <property type="component" value="Unassembled WGS sequence"/>
</dbReference>
<keyword evidence="1" id="KW-0808">Transferase</keyword>
<dbReference type="PANTHER" id="PTHR45871:SF1">
    <property type="entry name" value="PHOSPHATIDYLINOSITOL N-ACETYLGLUCOSAMINYLTRANSFERASE SUBUNIT A"/>
    <property type="match status" value="1"/>
</dbReference>
<feature type="domain" description="Glycosyl transferase family 1" evidence="3">
    <location>
        <begin position="194"/>
        <end position="342"/>
    </location>
</feature>
<protein>
    <submittedName>
        <fullName evidence="5">PIGA</fullName>
    </submittedName>
</protein>
<feature type="transmembrane region" description="Helical" evidence="2">
    <location>
        <begin position="389"/>
        <end position="410"/>
    </location>
</feature>
<gene>
    <name evidence="5" type="primary">PIGA</name>
    <name evidence="5" type="ORF">EHP00_167</name>
</gene>
<feature type="domain" description="Glycosyltransferase subfamily 4-like N-terminal" evidence="4">
    <location>
        <begin position="18"/>
        <end position="186"/>
    </location>
</feature>
<evidence type="ECO:0000259" key="3">
    <source>
        <dbReference type="Pfam" id="PF00534"/>
    </source>
</evidence>
<proteinExistence type="predicted"/>
<evidence type="ECO:0000313" key="6">
    <source>
        <dbReference type="Proteomes" id="UP000192758"/>
    </source>
</evidence>
<dbReference type="STRING" id="646526.A0A1W0E6K6"/>
<dbReference type="InterPro" id="IPR028098">
    <property type="entry name" value="Glyco_trans_4-like_N"/>
</dbReference>
<keyword evidence="2" id="KW-0472">Membrane</keyword>
<sequence>MNKQNIAFVTDMFIPGTGGVENHVLNLAISMQQKGHKCIVITHCYPKTKNSSSSISLVHGVKTYYVKFPILSKNVAWPALFAGYFLYKNIFYENNINVVHGHQTHSPMALEALFHAQILGITTVLTEHSIYDNYKLERFAADTVIKYTLLNINKIIAVSNVCKNNLLKRMPFIDSKRICVIPNGVNSLCFYANKQQNNFSAKKVFKICVVTRLEFRKGIDILVEAIPLICKNFEVKITIVGDGSKKDDLMFIIDKYRLWNQVELFPFQSPKKIGEIMRNSHVLLNTSLTESFCMIVLEALVSGLHVVTTNVGGISEIEHKDKIIFCEPNSEDIVRRLKSVYEMINIKMENHVLLLDNYQWCKIAENTLKTYECFLFKRKCLIEVYKNEYGGFFDCVFLFFVFIEMFIVFCDK</sequence>
<evidence type="ECO:0000256" key="1">
    <source>
        <dbReference type="ARBA" id="ARBA00022676"/>
    </source>
</evidence>
<dbReference type="OrthoDB" id="734129at2759"/>
<dbReference type="PANTHER" id="PTHR45871">
    <property type="entry name" value="N-ACETYLGLUCOSAMINYL-PHOSPHATIDYLINOSITOL BIOSYNTHETIC PROTEIN"/>
    <property type="match status" value="1"/>
</dbReference>
<organism evidence="5 6">
    <name type="scientific">Ecytonucleospora hepatopenaei</name>
    <dbReference type="NCBI Taxonomy" id="646526"/>
    <lineage>
        <taxon>Eukaryota</taxon>
        <taxon>Fungi</taxon>
        <taxon>Fungi incertae sedis</taxon>
        <taxon>Microsporidia</taxon>
        <taxon>Enterocytozoonidae</taxon>
        <taxon>Ecytonucleospora</taxon>
    </lineage>
</organism>
<dbReference type="Pfam" id="PF00534">
    <property type="entry name" value="Glycos_transf_1"/>
    <property type="match status" value="1"/>
</dbReference>
<keyword evidence="2" id="KW-0812">Transmembrane</keyword>
<dbReference type="EMBL" id="MNPJ01000016">
    <property type="protein sequence ID" value="OQS54812.1"/>
    <property type="molecule type" value="Genomic_DNA"/>
</dbReference>
<keyword evidence="6" id="KW-1185">Reference proteome</keyword>
<comment type="caution">
    <text evidence="5">The sequence shown here is derived from an EMBL/GenBank/DDBJ whole genome shotgun (WGS) entry which is preliminary data.</text>
</comment>
<accession>A0A1W0E6K6</accession>
<reference evidence="5 6" key="1">
    <citation type="journal article" date="2017" name="Environ. Microbiol.">
        <title>Decay of the glycolytic pathway and adaptation to intranuclear parasitism within Enterocytozoonidae microsporidia.</title>
        <authorList>
            <person name="Wiredu Boakye D."/>
            <person name="Jaroenlak P."/>
            <person name="Prachumwat A."/>
            <person name="Williams T.A."/>
            <person name="Bateman K.S."/>
            <person name="Itsathitphaisarn O."/>
            <person name="Sritunyalucksana K."/>
            <person name="Paszkiewicz K.H."/>
            <person name="Moore K.A."/>
            <person name="Stentiford G.D."/>
            <person name="Williams B.A."/>
        </authorList>
    </citation>
    <scope>NUCLEOTIDE SEQUENCE [LARGE SCALE GENOMIC DNA]</scope>
    <source>
        <strain evidence="5 6">TH1</strain>
    </source>
</reference>
<dbReference type="VEuPathDB" id="MicrosporidiaDB:EHP00_167"/>